<reference evidence="1" key="1">
    <citation type="submission" date="2020-04" db="EMBL/GenBank/DDBJ databases">
        <authorList>
            <person name="Alioto T."/>
            <person name="Alioto T."/>
            <person name="Gomez Garrido J."/>
        </authorList>
    </citation>
    <scope>NUCLEOTIDE SEQUENCE</scope>
    <source>
        <strain evidence="1">A484AB</strain>
    </source>
</reference>
<dbReference type="AlphaFoldDB" id="A0A6S7JMM5"/>
<evidence type="ECO:0000313" key="1">
    <source>
        <dbReference type="EMBL" id="CAB4012138.1"/>
    </source>
</evidence>
<sequence>MDGHVDETSHVIFLGKFEKDKRYKEKILQEIIAAIYAMLNSNGGQVMINIDTDSNVIPVEAGKKSRLQFNALLGAQLGLERLSPLEMRGYFNSLMMEIGMPFQSMLLEVFRDPLNLAE</sequence>
<organism evidence="1 2">
    <name type="scientific">Paramuricea clavata</name>
    <name type="common">Red gorgonian</name>
    <name type="synonym">Violescent sea-whip</name>
    <dbReference type="NCBI Taxonomy" id="317549"/>
    <lineage>
        <taxon>Eukaryota</taxon>
        <taxon>Metazoa</taxon>
        <taxon>Cnidaria</taxon>
        <taxon>Anthozoa</taxon>
        <taxon>Octocorallia</taxon>
        <taxon>Malacalcyonacea</taxon>
        <taxon>Plexauridae</taxon>
        <taxon>Paramuricea</taxon>
    </lineage>
</organism>
<name>A0A6S7JMM5_PARCT</name>
<protein>
    <submittedName>
        <fullName evidence="1">Uncharacterized protein</fullName>
    </submittedName>
</protein>
<comment type="caution">
    <text evidence="1">The sequence shown here is derived from an EMBL/GenBank/DDBJ whole genome shotgun (WGS) entry which is preliminary data.</text>
</comment>
<dbReference type="Proteomes" id="UP001152795">
    <property type="component" value="Unassembled WGS sequence"/>
</dbReference>
<accession>A0A6S7JMM5</accession>
<gene>
    <name evidence="1" type="ORF">PACLA_8A086749</name>
</gene>
<keyword evidence="2" id="KW-1185">Reference proteome</keyword>
<evidence type="ECO:0000313" key="2">
    <source>
        <dbReference type="Proteomes" id="UP001152795"/>
    </source>
</evidence>
<dbReference type="EMBL" id="CACRXK020007395">
    <property type="protein sequence ID" value="CAB4012138.1"/>
    <property type="molecule type" value="Genomic_DNA"/>
</dbReference>
<proteinExistence type="predicted"/>